<dbReference type="EMBL" id="ML004432">
    <property type="protein sequence ID" value="RKP32262.1"/>
    <property type="molecule type" value="Genomic_DNA"/>
</dbReference>
<keyword evidence="3" id="KW-0436">Ligase</keyword>
<dbReference type="PROSITE" id="PS50862">
    <property type="entry name" value="AA_TRNA_LIGASE_II"/>
    <property type="match status" value="1"/>
</dbReference>
<keyword evidence="4" id="KW-0547">Nucleotide-binding</keyword>
<dbReference type="InterPro" id="IPR002314">
    <property type="entry name" value="aa-tRNA-synt_IIb"/>
</dbReference>
<name>A0A4P9ZIH1_9ASCO</name>
<dbReference type="Gene3D" id="3.40.50.800">
    <property type="entry name" value="Anticodon-binding domain"/>
    <property type="match status" value="1"/>
</dbReference>
<dbReference type="AlphaFoldDB" id="A0A4P9ZIH1"/>
<dbReference type="GO" id="GO:0004827">
    <property type="term" value="F:proline-tRNA ligase activity"/>
    <property type="evidence" value="ECO:0007669"/>
    <property type="project" value="UniProtKB-EC"/>
</dbReference>
<accession>A0A4P9ZIH1</accession>
<sequence>MTSRYGRLPRNFQVSPELLQASSLASVPTTKLFTKLNFFQHPKPGLVHWMPLGTATLKKITTLIHRHMQLVGAEEMRMSAVSPASLWQKTGRWVGTELFKLADSGGNEYCLAATCEEDITAVVAAQVTSYKSLPLLYYQINSKFRDEKRPRAGLLRGREFLMKDAYSFDVSPEAAVETYAAMVETYHRVFRELRVPYVKAEACSGEIGGSLSHEWHYIHPLGGDTLFTCSSCGLVLNVEKTLSHPNNASADAKNAHASAVAVRYFVNVDRNTLVCAYYPEHRTLLPNLVQQEIPDIDMNCGLTQDQILKLFCDQDALFDKEILRVMDLRLHWRSNFPDFPIPFVNRSQIVTLTGVPIVEAQYGELCGLCMEGALASSPAIEVGHTFFLGDKYSKPLGCTVDVPKADGRTETVNVRMGCYGIGISRLIAAIGEVNRDEMGFRWPACIAPWHVTVINAAAEGINTEHVMAALADAGIDSRYDDRDALGLGRKTKEARLVGIPLVVIVGRNYPTVEIEVRGKKYSELWKAEQLRVEGWEVEYSGDVDVKHRVHIDRLGEVVRVLLQDM</sequence>
<evidence type="ECO:0000256" key="3">
    <source>
        <dbReference type="ARBA" id="ARBA00022598"/>
    </source>
</evidence>
<dbReference type="PANTHER" id="PTHR42753">
    <property type="entry name" value="MITOCHONDRIAL RIBOSOME PROTEIN L39/PROLYL-TRNA LIGASE FAMILY MEMBER"/>
    <property type="match status" value="1"/>
</dbReference>
<dbReference type="InterPro" id="IPR004154">
    <property type="entry name" value="Anticodon-bd"/>
</dbReference>
<dbReference type="SUPFAM" id="SSF55681">
    <property type="entry name" value="Class II aaRS and biotin synthetases"/>
    <property type="match status" value="1"/>
</dbReference>
<evidence type="ECO:0000256" key="8">
    <source>
        <dbReference type="ARBA" id="ARBA00029731"/>
    </source>
</evidence>
<dbReference type="PANTHER" id="PTHR42753:SF2">
    <property type="entry name" value="PROLINE--TRNA LIGASE"/>
    <property type="match status" value="1"/>
</dbReference>
<evidence type="ECO:0000256" key="6">
    <source>
        <dbReference type="ARBA" id="ARBA00022917"/>
    </source>
</evidence>
<keyword evidence="7" id="KW-0030">Aminoacyl-tRNA synthetase</keyword>
<protein>
    <recommendedName>
        <fullName evidence="2">proline--tRNA ligase</fullName>
        <ecNumber evidence="2">6.1.1.15</ecNumber>
    </recommendedName>
    <alternativeName>
        <fullName evidence="8">Prolyl-tRNA synthetase</fullName>
    </alternativeName>
</protein>
<gene>
    <name evidence="11" type="ORF">METBISCDRAFT_25780</name>
</gene>
<evidence type="ECO:0000313" key="11">
    <source>
        <dbReference type="EMBL" id="RKP32262.1"/>
    </source>
</evidence>
<dbReference type="GO" id="GO:0005524">
    <property type="term" value="F:ATP binding"/>
    <property type="evidence" value="ECO:0007669"/>
    <property type="project" value="UniProtKB-KW"/>
</dbReference>
<evidence type="ECO:0000256" key="9">
    <source>
        <dbReference type="ARBA" id="ARBA00047671"/>
    </source>
</evidence>
<evidence type="ECO:0000256" key="1">
    <source>
        <dbReference type="ARBA" id="ARBA00008226"/>
    </source>
</evidence>
<dbReference type="InterPro" id="IPR045864">
    <property type="entry name" value="aa-tRNA-synth_II/BPL/LPL"/>
</dbReference>
<proteinExistence type="inferred from homology"/>
<keyword evidence="5" id="KW-0067">ATP-binding</keyword>
<feature type="domain" description="Aminoacyl-transfer RNA synthetases class-II family profile" evidence="10">
    <location>
        <begin position="59"/>
        <end position="443"/>
    </location>
</feature>
<evidence type="ECO:0000256" key="5">
    <source>
        <dbReference type="ARBA" id="ARBA00022840"/>
    </source>
</evidence>
<dbReference type="PRINTS" id="PR01046">
    <property type="entry name" value="TRNASYNTHPRO"/>
</dbReference>
<evidence type="ECO:0000256" key="2">
    <source>
        <dbReference type="ARBA" id="ARBA00012831"/>
    </source>
</evidence>
<evidence type="ECO:0000256" key="7">
    <source>
        <dbReference type="ARBA" id="ARBA00023146"/>
    </source>
</evidence>
<comment type="catalytic activity">
    <reaction evidence="9">
        <text>tRNA(Pro) + L-proline + ATP = L-prolyl-tRNA(Pro) + AMP + diphosphate</text>
        <dbReference type="Rhea" id="RHEA:14305"/>
        <dbReference type="Rhea" id="RHEA-COMP:9700"/>
        <dbReference type="Rhea" id="RHEA-COMP:9702"/>
        <dbReference type="ChEBI" id="CHEBI:30616"/>
        <dbReference type="ChEBI" id="CHEBI:33019"/>
        <dbReference type="ChEBI" id="CHEBI:60039"/>
        <dbReference type="ChEBI" id="CHEBI:78442"/>
        <dbReference type="ChEBI" id="CHEBI:78532"/>
        <dbReference type="ChEBI" id="CHEBI:456215"/>
        <dbReference type="EC" id="6.1.1.15"/>
    </reaction>
</comment>
<dbReference type="InterPro" id="IPR002316">
    <property type="entry name" value="Pro-tRNA-ligase_IIa"/>
</dbReference>
<dbReference type="OrthoDB" id="10267474at2759"/>
<dbReference type="GO" id="GO:0005739">
    <property type="term" value="C:mitochondrion"/>
    <property type="evidence" value="ECO:0007669"/>
    <property type="project" value="TreeGrafter"/>
</dbReference>
<evidence type="ECO:0000259" key="10">
    <source>
        <dbReference type="PROSITE" id="PS50862"/>
    </source>
</evidence>
<evidence type="ECO:0000313" key="12">
    <source>
        <dbReference type="Proteomes" id="UP000268321"/>
    </source>
</evidence>
<organism evidence="11 12">
    <name type="scientific">Metschnikowia bicuspidata</name>
    <dbReference type="NCBI Taxonomy" id="27322"/>
    <lineage>
        <taxon>Eukaryota</taxon>
        <taxon>Fungi</taxon>
        <taxon>Dikarya</taxon>
        <taxon>Ascomycota</taxon>
        <taxon>Saccharomycotina</taxon>
        <taxon>Pichiomycetes</taxon>
        <taxon>Metschnikowiaceae</taxon>
        <taxon>Metschnikowia</taxon>
    </lineage>
</organism>
<dbReference type="GO" id="GO:0006433">
    <property type="term" value="P:prolyl-tRNA aminoacylation"/>
    <property type="evidence" value="ECO:0007669"/>
    <property type="project" value="InterPro"/>
</dbReference>
<dbReference type="SUPFAM" id="SSF52954">
    <property type="entry name" value="Class II aaRS ABD-related"/>
    <property type="match status" value="1"/>
</dbReference>
<comment type="similarity">
    <text evidence="1">Belongs to the class-II aminoacyl-tRNA synthetase family.</text>
</comment>
<dbReference type="Pfam" id="PF03129">
    <property type="entry name" value="HGTP_anticodon"/>
    <property type="match status" value="1"/>
</dbReference>
<dbReference type="Gene3D" id="3.30.930.10">
    <property type="entry name" value="Bira Bifunctional Protein, Domain 2"/>
    <property type="match status" value="2"/>
</dbReference>
<evidence type="ECO:0000256" key="4">
    <source>
        <dbReference type="ARBA" id="ARBA00022741"/>
    </source>
</evidence>
<dbReference type="InterPro" id="IPR050062">
    <property type="entry name" value="Pro-tRNA_synthetase"/>
</dbReference>
<dbReference type="InterPro" id="IPR036621">
    <property type="entry name" value="Anticodon-bd_dom_sf"/>
</dbReference>
<dbReference type="Proteomes" id="UP000268321">
    <property type="component" value="Unassembled WGS sequence"/>
</dbReference>
<reference evidence="12" key="1">
    <citation type="journal article" date="2018" name="Nat. Microbiol.">
        <title>Leveraging single-cell genomics to expand the fungal tree of life.</title>
        <authorList>
            <person name="Ahrendt S.R."/>
            <person name="Quandt C.A."/>
            <person name="Ciobanu D."/>
            <person name="Clum A."/>
            <person name="Salamov A."/>
            <person name="Andreopoulos B."/>
            <person name="Cheng J.F."/>
            <person name="Woyke T."/>
            <person name="Pelin A."/>
            <person name="Henrissat B."/>
            <person name="Reynolds N.K."/>
            <person name="Benny G.L."/>
            <person name="Smith M.E."/>
            <person name="James T.Y."/>
            <person name="Grigoriev I.V."/>
        </authorList>
    </citation>
    <scope>NUCLEOTIDE SEQUENCE [LARGE SCALE GENOMIC DNA]</scope>
    <source>
        <strain evidence="12">Baker2002</strain>
    </source>
</reference>
<keyword evidence="12" id="KW-1185">Reference proteome</keyword>
<keyword evidence="6" id="KW-0648">Protein biosynthesis</keyword>
<dbReference type="Pfam" id="PF00587">
    <property type="entry name" value="tRNA-synt_2b"/>
    <property type="match status" value="1"/>
</dbReference>
<dbReference type="InterPro" id="IPR006195">
    <property type="entry name" value="aa-tRNA-synth_II"/>
</dbReference>
<dbReference type="EC" id="6.1.1.15" evidence="2"/>